<comment type="caution">
    <text evidence="1">The sequence shown here is derived from an EMBL/GenBank/DDBJ whole genome shotgun (WGS) entry which is preliminary data.</text>
</comment>
<evidence type="ECO:0000313" key="2">
    <source>
        <dbReference type="Proteomes" id="UP001554567"/>
    </source>
</evidence>
<keyword evidence="2" id="KW-1185">Reference proteome</keyword>
<name>A0ABV3N2I7_9GAMM</name>
<sequence>MSSYNKQQHSALLAPVNAEKKALEAFVSAELKMHSVNAEAHLHGLKASLKTGKKHSSATLLRRKLKGHLVRELHEI</sequence>
<dbReference type="Proteomes" id="UP001554567">
    <property type="component" value="Unassembled WGS sequence"/>
</dbReference>
<accession>A0ABV3N2I7</accession>
<dbReference type="RefSeq" id="WP_367167696.1">
    <property type="nucleotide sequence ID" value="NZ_JBFKZN010000006.1"/>
</dbReference>
<reference evidence="1 2" key="1">
    <citation type="submission" date="2024-07" db="EMBL/GenBank/DDBJ databases">
        <authorList>
            <person name="Dulla G.F.J."/>
            <person name="Delorm J.G."/>
        </authorList>
    </citation>
    <scope>NUCLEOTIDE SEQUENCE [LARGE SCALE GENOMIC DNA]</scope>
    <source>
        <strain evidence="1 2">JGD 233</strain>
    </source>
</reference>
<evidence type="ECO:0000313" key="1">
    <source>
        <dbReference type="EMBL" id="MEW5290020.1"/>
    </source>
</evidence>
<protein>
    <submittedName>
        <fullName evidence="1">Uncharacterized protein</fullName>
    </submittedName>
</protein>
<proteinExistence type="predicted"/>
<gene>
    <name evidence="1" type="ORF">ABW286_12640</name>
</gene>
<dbReference type="EMBL" id="JBFKZN010000006">
    <property type="protein sequence ID" value="MEW5290020.1"/>
    <property type="molecule type" value="Genomic_DNA"/>
</dbReference>
<organism evidence="1 2">
    <name type="scientific">Erwinia papayae</name>
    <dbReference type="NCBI Taxonomy" id="206499"/>
    <lineage>
        <taxon>Bacteria</taxon>
        <taxon>Pseudomonadati</taxon>
        <taxon>Pseudomonadota</taxon>
        <taxon>Gammaproteobacteria</taxon>
        <taxon>Enterobacterales</taxon>
        <taxon>Erwiniaceae</taxon>
        <taxon>Erwinia</taxon>
    </lineage>
</organism>